<evidence type="ECO:0000313" key="3">
    <source>
        <dbReference type="EMBL" id="VVN28826.1"/>
    </source>
</evidence>
<proteinExistence type="predicted"/>
<dbReference type="EMBL" id="OZ024668">
    <property type="protein sequence ID" value="CAK9888802.1"/>
    <property type="molecule type" value="Genomic_DNA"/>
</dbReference>
<gene>
    <name evidence="2" type="ORF">PS652_01631</name>
    <name evidence="3" type="ORF">PS652_04735</name>
</gene>
<dbReference type="RefSeq" id="WP_038994771.1">
    <property type="nucleotide sequence ID" value="NZ_OZ024668.1"/>
</dbReference>
<dbReference type="NCBIfam" id="NF047765">
    <property type="entry name" value="LIC_13387_fam"/>
    <property type="match status" value="1"/>
</dbReference>
<evidence type="ECO:0000313" key="4">
    <source>
        <dbReference type="Proteomes" id="UP000326595"/>
    </source>
</evidence>
<keyword evidence="1" id="KW-0472">Membrane</keyword>
<feature type="transmembrane region" description="Helical" evidence="1">
    <location>
        <begin position="58"/>
        <end position="80"/>
    </location>
</feature>
<sequence length="139" mass="15071" precursor="true">MIAQLLICASAAIVLLLGTLHLVYTFASNKFQPRAPALGEQMQKVAPVISRQTTMWRAWVGFNASHSLGAMLFGLVYGYLALAAPLALLRDGFLLGLGVLFLASMAVLAWRYWFRIPLIGISLSLLLFVGAVVLQALPL</sequence>
<evidence type="ECO:0000256" key="1">
    <source>
        <dbReference type="SAM" id="Phobius"/>
    </source>
</evidence>
<evidence type="ECO:0000313" key="2">
    <source>
        <dbReference type="EMBL" id="CAK9888802.1"/>
    </source>
</evidence>
<feature type="transmembrane region" description="Helical" evidence="1">
    <location>
        <begin position="116"/>
        <end position="137"/>
    </location>
</feature>
<keyword evidence="1" id="KW-1133">Transmembrane helix</keyword>
<reference evidence="3" key="1">
    <citation type="submission" date="2019-09" db="EMBL/GenBank/DDBJ databases">
        <authorList>
            <person name="Chandra G."/>
            <person name="Truman W A."/>
        </authorList>
    </citation>
    <scope>NUCLEOTIDE SEQUENCE [LARGE SCALE GENOMIC DNA]</scope>
    <source>
        <strain evidence="3">PS652</strain>
    </source>
</reference>
<name>A0A5E6WJD9_PSEFL</name>
<reference evidence="2 4" key="2">
    <citation type="submission" date="2024-03" db="EMBL/GenBank/DDBJ databases">
        <authorList>
            <person name="Alaster D. Moffat"/>
            <person name="Govind Chandra"/>
            <person name="Andrew W. Truman"/>
        </authorList>
    </citation>
    <scope>NUCLEOTIDE SEQUENCE [LARGE SCALE GENOMIC DNA]</scope>
    <source>
        <strain evidence="2">PS652</strain>
    </source>
</reference>
<keyword evidence="1" id="KW-0812">Transmembrane</keyword>
<dbReference type="InterPro" id="IPR058068">
    <property type="entry name" value="LIC_13387-like"/>
</dbReference>
<dbReference type="Proteomes" id="UP000326595">
    <property type="component" value="Chromosome"/>
</dbReference>
<accession>A0A5E6WJD9</accession>
<protein>
    <submittedName>
        <fullName evidence="3">Uncharacterized protein</fullName>
    </submittedName>
</protein>
<organism evidence="3">
    <name type="scientific">Pseudomonas fluorescens</name>
    <dbReference type="NCBI Taxonomy" id="294"/>
    <lineage>
        <taxon>Bacteria</taxon>
        <taxon>Pseudomonadati</taxon>
        <taxon>Pseudomonadota</taxon>
        <taxon>Gammaproteobacteria</taxon>
        <taxon>Pseudomonadales</taxon>
        <taxon>Pseudomonadaceae</taxon>
        <taxon>Pseudomonas</taxon>
    </lineage>
</organism>
<dbReference type="AlphaFoldDB" id="A0A5E6WJD9"/>
<feature type="transmembrane region" description="Helical" evidence="1">
    <location>
        <begin position="92"/>
        <end position="110"/>
    </location>
</feature>
<dbReference type="EMBL" id="CABVHG010000038">
    <property type="protein sequence ID" value="VVN28826.1"/>
    <property type="molecule type" value="Genomic_DNA"/>
</dbReference>